<accession>A0A9X3Z654</accession>
<protein>
    <submittedName>
        <fullName evidence="1">Toprim domain-containing protein</fullName>
    </submittedName>
</protein>
<dbReference type="Pfam" id="PF13155">
    <property type="entry name" value="Toprim_2"/>
    <property type="match status" value="1"/>
</dbReference>
<dbReference type="Gene3D" id="3.40.1360.10">
    <property type="match status" value="1"/>
</dbReference>
<dbReference type="CDD" id="cd01029">
    <property type="entry name" value="TOPRIM_primases"/>
    <property type="match status" value="1"/>
</dbReference>
<dbReference type="SUPFAM" id="SSF56731">
    <property type="entry name" value="DNA primase core"/>
    <property type="match status" value="1"/>
</dbReference>
<evidence type="ECO:0000313" key="1">
    <source>
        <dbReference type="EMBL" id="MDA5192781.1"/>
    </source>
</evidence>
<dbReference type="AlphaFoldDB" id="A0A9X3Z654"/>
<dbReference type="Proteomes" id="UP001141619">
    <property type="component" value="Unassembled WGS sequence"/>
</dbReference>
<proteinExistence type="predicted"/>
<evidence type="ECO:0000313" key="2">
    <source>
        <dbReference type="Proteomes" id="UP001141619"/>
    </source>
</evidence>
<name>A0A9X3Z654_9PROT</name>
<reference evidence="1" key="2">
    <citation type="journal article" date="2023" name="Syst. Appl. Microbiol.">
        <title>Govania unica gen. nov., sp. nov., a rare biosphere bacterium that represents a novel family in the class Alphaproteobacteria.</title>
        <authorList>
            <person name="Vandamme P."/>
            <person name="Peeters C."/>
            <person name="Hettiarachchi A."/>
            <person name="Cnockaert M."/>
            <person name="Carlier A."/>
        </authorList>
    </citation>
    <scope>NUCLEOTIDE SEQUENCE</scope>
    <source>
        <strain evidence="1">LMG 31809</strain>
    </source>
</reference>
<keyword evidence="2" id="KW-1185">Reference proteome</keyword>
<reference evidence="1" key="1">
    <citation type="submission" date="2022-08" db="EMBL/GenBank/DDBJ databases">
        <authorList>
            <person name="Vandamme P."/>
            <person name="Hettiarachchi A."/>
            <person name="Peeters C."/>
            <person name="Cnockaert M."/>
            <person name="Carlier A."/>
        </authorList>
    </citation>
    <scope>NUCLEOTIDE SEQUENCE</scope>
    <source>
        <strain evidence="1">LMG 31809</strain>
    </source>
</reference>
<dbReference type="EMBL" id="JANWOI010000001">
    <property type="protein sequence ID" value="MDA5192781.1"/>
    <property type="molecule type" value="Genomic_DNA"/>
</dbReference>
<sequence length="878" mass="99381">MKTDYQLKLRGDWMREGKCPSCGRKELYTRADSPWLLKCGRENRCGWDGHVKQLYPDIFDDWSKRYRVTEASPAAAADAYLHHARGFNLAALRSSYTQEYYHDQGLSIGSATVRFPLPGGGWWERLIDQPSRFGKMKARFAPGGGYRGRWWQAPGTTMQDLARADQIWICEGIFDAIALAQAGRSAVSVMSCNNFPELALADLRRACADHDLAGPKLIWAFDVGRAGVEYTRRFVKRGRDAGWQCGAAQVREDGEGEKLDWNDLAQRDKLTAEDLETYLWNGEVTIARVASEKAVLLYQRYKIASFPLVFQNRQMWARFDLARINEIIEEWGDMPAMKGLSYAQKFDLAAKEAAEVSEIANCAFRALYFQRDEAADDSAYYFAIDFPSDRPRIKGTFSGSSLAASAEFKKRLISLAPGGIWTGSTQQLDRLMQRQLVKIKSVEAIQFTGYSADHQAWILGDIAVHKGRVFEPNDEDYFDFGKQQVKLRSSERTLTINYDSQKLDLFWVPLISRAFGAKGLAMLAFWFGSLFAEQIREEQKSLAFLEATGEPGTGKTTLIEFLWRLCGREDYEGFDPVKSTPAARARNLGKVANLPVVLLEGDRSADTPHSRKFEWDELKTAYNGRSVRSRGVANGGMETFEPPFRGAIVIAQNAPVEASPAIIERIMALIFDKTGWSVDTKEAAEAIERIKTEQVSSFIIHAIRREEEIMATYRAAFAKHEKAMLADPEIRNGRLAKNHAQLAAMFDAMRIIVPNIAERDALAVHELIRAMVRERQLAVNSDHPHVQLFWERYDWLASLITPGAINPINHSVRADTIAINLVQFEQLCGEHRLSLPCTMNELKRLLKSSKERKFLCSKVTRSYEKTLFCWHFSAPKSN</sequence>
<dbReference type="InterPro" id="IPR034154">
    <property type="entry name" value="TOPRIM_DnaG/twinkle"/>
</dbReference>
<dbReference type="RefSeq" id="WP_274942483.1">
    <property type="nucleotide sequence ID" value="NZ_JANWOI010000001.1"/>
</dbReference>
<gene>
    <name evidence="1" type="ORF">NYP16_02260</name>
</gene>
<organism evidence="1 2">
    <name type="scientific">Govanella unica</name>
    <dbReference type="NCBI Taxonomy" id="2975056"/>
    <lineage>
        <taxon>Bacteria</taxon>
        <taxon>Pseudomonadati</taxon>
        <taxon>Pseudomonadota</taxon>
        <taxon>Alphaproteobacteria</taxon>
        <taxon>Emcibacterales</taxon>
        <taxon>Govanellaceae</taxon>
        <taxon>Govanella</taxon>
    </lineage>
</organism>
<comment type="caution">
    <text evidence="1">The sequence shown here is derived from an EMBL/GenBank/DDBJ whole genome shotgun (WGS) entry which is preliminary data.</text>
</comment>